<reference evidence="7" key="1">
    <citation type="journal article" date="2023" name="Mol. Phylogenet. Evol.">
        <title>Genome-scale phylogeny and comparative genomics of the fungal order Sordariales.</title>
        <authorList>
            <person name="Hensen N."/>
            <person name="Bonometti L."/>
            <person name="Westerberg I."/>
            <person name="Brannstrom I.O."/>
            <person name="Guillou S."/>
            <person name="Cros-Aarteil S."/>
            <person name="Calhoun S."/>
            <person name="Haridas S."/>
            <person name="Kuo A."/>
            <person name="Mondo S."/>
            <person name="Pangilinan J."/>
            <person name="Riley R."/>
            <person name="LaButti K."/>
            <person name="Andreopoulos B."/>
            <person name="Lipzen A."/>
            <person name="Chen C."/>
            <person name="Yan M."/>
            <person name="Daum C."/>
            <person name="Ng V."/>
            <person name="Clum A."/>
            <person name="Steindorff A."/>
            <person name="Ohm R.A."/>
            <person name="Martin F."/>
            <person name="Silar P."/>
            <person name="Natvig D.O."/>
            <person name="Lalanne C."/>
            <person name="Gautier V."/>
            <person name="Ament-Velasquez S.L."/>
            <person name="Kruys A."/>
            <person name="Hutchinson M.I."/>
            <person name="Powell A.J."/>
            <person name="Barry K."/>
            <person name="Miller A.N."/>
            <person name="Grigoriev I.V."/>
            <person name="Debuchy R."/>
            <person name="Gladieux P."/>
            <person name="Hiltunen Thoren M."/>
            <person name="Johannesson H."/>
        </authorList>
    </citation>
    <scope>NUCLEOTIDE SEQUENCE</scope>
    <source>
        <strain evidence="7">CBS 958.72</strain>
    </source>
</reference>
<dbReference type="PROSITE" id="PS50048">
    <property type="entry name" value="ZN2_CY6_FUNGAL_2"/>
    <property type="match status" value="1"/>
</dbReference>
<proteinExistence type="predicted"/>
<protein>
    <recommendedName>
        <fullName evidence="6">Zn(2)-C6 fungal-type domain-containing protein</fullName>
    </recommendedName>
</protein>
<dbReference type="PANTHER" id="PTHR47660">
    <property type="entry name" value="TRANSCRIPTION FACTOR WITH C2H2 AND ZN(2)-CYS(6) DNA BINDING DOMAIN (EUROFUNG)-RELATED-RELATED"/>
    <property type="match status" value="1"/>
</dbReference>
<keyword evidence="5" id="KW-0539">Nucleus</keyword>
<keyword evidence="4" id="KW-0804">Transcription</keyword>
<accession>A0AAE0K375</accession>
<dbReference type="EMBL" id="JAULSN010000006">
    <property type="protein sequence ID" value="KAK3369288.1"/>
    <property type="molecule type" value="Genomic_DNA"/>
</dbReference>
<dbReference type="PANTHER" id="PTHR47660:SF3">
    <property type="entry name" value="FINGER DOMAIN PROTEIN, PUTATIVE (AFU_ORTHOLOGUE AFUA_4G03310)-RELATED"/>
    <property type="match status" value="1"/>
</dbReference>
<dbReference type="InterPro" id="IPR036864">
    <property type="entry name" value="Zn2-C6_fun-type_DNA-bd_sf"/>
</dbReference>
<dbReference type="InterPro" id="IPR001138">
    <property type="entry name" value="Zn2Cys6_DnaBD"/>
</dbReference>
<dbReference type="GO" id="GO:0000981">
    <property type="term" value="F:DNA-binding transcription factor activity, RNA polymerase II-specific"/>
    <property type="evidence" value="ECO:0007669"/>
    <property type="project" value="InterPro"/>
</dbReference>
<evidence type="ECO:0000256" key="5">
    <source>
        <dbReference type="ARBA" id="ARBA00023242"/>
    </source>
</evidence>
<reference evidence="7" key="2">
    <citation type="submission" date="2023-06" db="EMBL/GenBank/DDBJ databases">
        <authorList>
            <consortium name="Lawrence Berkeley National Laboratory"/>
            <person name="Haridas S."/>
            <person name="Hensen N."/>
            <person name="Bonometti L."/>
            <person name="Westerberg I."/>
            <person name="Brannstrom I.O."/>
            <person name="Guillou S."/>
            <person name="Cros-Aarteil S."/>
            <person name="Calhoun S."/>
            <person name="Kuo A."/>
            <person name="Mondo S."/>
            <person name="Pangilinan J."/>
            <person name="Riley R."/>
            <person name="Labutti K."/>
            <person name="Andreopoulos B."/>
            <person name="Lipzen A."/>
            <person name="Chen C."/>
            <person name="Yanf M."/>
            <person name="Daum C."/>
            <person name="Ng V."/>
            <person name="Clum A."/>
            <person name="Steindorff A."/>
            <person name="Ohm R."/>
            <person name="Martin F."/>
            <person name="Silar P."/>
            <person name="Natvig D."/>
            <person name="Lalanne C."/>
            <person name="Gautier V."/>
            <person name="Ament-Velasquez S.L."/>
            <person name="Kruys A."/>
            <person name="Hutchinson M.I."/>
            <person name="Powell A.J."/>
            <person name="Barry K."/>
            <person name="Miller A.N."/>
            <person name="Grigoriev I.V."/>
            <person name="Debuchy R."/>
            <person name="Gladieux P."/>
            <person name="Thoren M.H."/>
            <person name="Johannesson H."/>
        </authorList>
    </citation>
    <scope>NUCLEOTIDE SEQUENCE</scope>
    <source>
        <strain evidence="7">CBS 958.72</strain>
    </source>
</reference>
<keyword evidence="8" id="KW-1185">Reference proteome</keyword>
<keyword evidence="2" id="KW-0862">Zinc</keyword>
<keyword evidence="1" id="KW-0479">Metal-binding</keyword>
<comment type="caution">
    <text evidence="7">The sequence shown here is derived from an EMBL/GenBank/DDBJ whole genome shotgun (WGS) entry which is preliminary data.</text>
</comment>
<feature type="domain" description="Zn(2)-C6 fungal-type" evidence="6">
    <location>
        <begin position="22"/>
        <end position="52"/>
    </location>
</feature>
<keyword evidence="3" id="KW-0805">Transcription regulation</keyword>
<gene>
    <name evidence="7" type="ORF">B0T24DRAFT_358712</name>
</gene>
<evidence type="ECO:0000313" key="8">
    <source>
        <dbReference type="Proteomes" id="UP001287356"/>
    </source>
</evidence>
<dbReference type="Pfam" id="PF00172">
    <property type="entry name" value="Zn_clus"/>
    <property type="match status" value="1"/>
</dbReference>
<evidence type="ECO:0000256" key="3">
    <source>
        <dbReference type="ARBA" id="ARBA00023015"/>
    </source>
</evidence>
<evidence type="ECO:0000313" key="7">
    <source>
        <dbReference type="EMBL" id="KAK3369288.1"/>
    </source>
</evidence>
<evidence type="ECO:0000259" key="6">
    <source>
        <dbReference type="PROSITE" id="PS50048"/>
    </source>
</evidence>
<dbReference type="CDD" id="cd00067">
    <property type="entry name" value="GAL4"/>
    <property type="match status" value="1"/>
</dbReference>
<evidence type="ECO:0000256" key="4">
    <source>
        <dbReference type="ARBA" id="ARBA00023163"/>
    </source>
</evidence>
<dbReference type="Proteomes" id="UP001287356">
    <property type="component" value="Unassembled WGS sequence"/>
</dbReference>
<dbReference type="AlphaFoldDB" id="A0AAE0K375"/>
<dbReference type="GO" id="GO:0008270">
    <property type="term" value="F:zinc ion binding"/>
    <property type="evidence" value="ECO:0007669"/>
    <property type="project" value="InterPro"/>
</dbReference>
<evidence type="ECO:0000256" key="2">
    <source>
        <dbReference type="ARBA" id="ARBA00022833"/>
    </source>
</evidence>
<name>A0AAE0K375_9PEZI</name>
<sequence>MEPPAAAHESLPVSVPAPRQKNCNTCVQGKRRCDRRMPVCSRCQLKKIPCTYTKTKTTAPASGTGAALVEVEHAGEPHPPSGAPDYSPASAFLFAPAAMALDPGFSLDLDLDLHLGLDQNYIGGVPPCASTSVMDFMDRSNSNTSPANPARWLVSADDALLTDRPSSPADVEEMTIAFGKMGGLCDKMQPWHLYDPQTPLSYVFSRTKAFTTDMATRNATPFLHQCLYRTHTPPSIMSCFATTVLYANRTPATTPMVMRALHGSALELISAETGRANGNAATPLEKLARAQALFHYQIIRLLDGDVSLRAQGEKDMPLLMAWLADLCKLRDNLSDAAQLDHADVRALPPKNWENWIFAESVRRTILMAYSVMSMFELMKDPADAVEQGPGPWALVHRWTLARGLWDASGPFEFERRWRETPHFVMANYSFDRFLEHGRGDDVDEFAEILLCAYMGVDATREFMTSSQRQAQQMA</sequence>
<evidence type="ECO:0000256" key="1">
    <source>
        <dbReference type="ARBA" id="ARBA00022723"/>
    </source>
</evidence>
<organism evidence="7 8">
    <name type="scientific">Lasiosphaeria ovina</name>
    <dbReference type="NCBI Taxonomy" id="92902"/>
    <lineage>
        <taxon>Eukaryota</taxon>
        <taxon>Fungi</taxon>
        <taxon>Dikarya</taxon>
        <taxon>Ascomycota</taxon>
        <taxon>Pezizomycotina</taxon>
        <taxon>Sordariomycetes</taxon>
        <taxon>Sordariomycetidae</taxon>
        <taxon>Sordariales</taxon>
        <taxon>Lasiosphaeriaceae</taxon>
        <taxon>Lasiosphaeria</taxon>
    </lineage>
</organism>
<dbReference type="Gene3D" id="4.10.240.10">
    <property type="entry name" value="Zn(2)-C6 fungal-type DNA-binding domain"/>
    <property type="match status" value="1"/>
</dbReference>
<dbReference type="SUPFAM" id="SSF57701">
    <property type="entry name" value="Zn2/Cys6 DNA-binding domain"/>
    <property type="match status" value="1"/>
</dbReference>